<sequence>MTNWQQQMLIDLDKQEEEVQAKIARFERMLSMLSSCPETDVSDLVARRVEAEKELQEMRDIRQYTLNNMGDSSSTKSDSTMTEPTYPDSTVVNPIITGSTTAIPTTTTTTAPGLGQNNASGSRLDGASTRPLEQAQRWSPVSEAALSFSENVGRDGRKATMISNRPAVYNSKTKRRRRTANSPKQIKYLENCSVVVHIQKGNCSDWYEMHCPKCGANASLKSNSSPGGCGYFLGVAGVAKHVTHCTGKPRNHEWTMTNCFLKRLILDDVEKIARKGRYPIERRYGNHPERRYGANQEEHLADMADASSSEFSDESAEEQLHDDAPERFTRSSAKAKQHGDEDISVDIHYDPSIPIICFHPDLGEVQIRCPYCRGNSRLCQDTKTLLFLRGPAQLFLHLRQVHSDQYETKMREEVGSARWEDNGMAKATSYRAFKQFFFPKCVTDPGELSIKMVRVKEIPEDSITMTSFPMLDEDHFPDVIICLDLVLRRLGCPVCTRTTALKLGIRGTGCIRGFAGFKIHETQAHGINAESWKWWLNELTRLHGYEELDVEDLEEGRIELDQAPVNSPDAREPSQELGSVVGISPGRTTDSIEGSMFSGPPIAGPSQMKSTAGLHSNSFDAQSVDRTNIALNRMFPSGQRRIPDRALSANSSRRLPTSTPSVPSPPITRDILMKACELRSDIV</sequence>
<feature type="region of interest" description="Disordered" evidence="2">
    <location>
        <begin position="67"/>
        <end position="138"/>
    </location>
</feature>
<feature type="region of interest" description="Disordered" evidence="2">
    <location>
        <begin position="646"/>
        <end position="667"/>
    </location>
</feature>
<feature type="compositionally biased region" description="Low complexity" evidence="2">
    <location>
        <begin position="94"/>
        <end position="113"/>
    </location>
</feature>
<protein>
    <submittedName>
        <fullName evidence="3">Uncharacterized protein</fullName>
    </submittedName>
</protein>
<evidence type="ECO:0000256" key="1">
    <source>
        <dbReference type="SAM" id="Coils"/>
    </source>
</evidence>
<evidence type="ECO:0000256" key="2">
    <source>
        <dbReference type="SAM" id="MobiDB-lite"/>
    </source>
</evidence>
<evidence type="ECO:0000313" key="3">
    <source>
        <dbReference type="EMBL" id="KAE9975553.1"/>
    </source>
</evidence>
<dbReference type="Proteomes" id="UP000447873">
    <property type="component" value="Unassembled WGS sequence"/>
</dbReference>
<reference evidence="3 4" key="1">
    <citation type="submission" date="2018-12" db="EMBL/GenBank/DDBJ databases">
        <title>Venturia inaequalis Genome Resource.</title>
        <authorList>
            <person name="Lichtner F.J."/>
        </authorList>
    </citation>
    <scope>NUCLEOTIDE SEQUENCE [LARGE SCALE GENOMIC DNA]</scope>
    <source>
        <strain evidence="3 4">120213</strain>
    </source>
</reference>
<evidence type="ECO:0000313" key="4">
    <source>
        <dbReference type="Proteomes" id="UP000447873"/>
    </source>
</evidence>
<accession>A0A8H3UTU1</accession>
<organism evidence="3 4">
    <name type="scientific">Venturia inaequalis</name>
    <name type="common">Apple scab fungus</name>
    <dbReference type="NCBI Taxonomy" id="5025"/>
    <lineage>
        <taxon>Eukaryota</taxon>
        <taxon>Fungi</taxon>
        <taxon>Dikarya</taxon>
        <taxon>Ascomycota</taxon>
        <taxon>Pezizomycotina</taxon>
        <taxon>Dothideomycetes</taxon>
        <taxon>Pleosporomycetidae</taxon>
        <taxon>Venturiales</taxon>
        <taxon>Venturiaceae</taxon>
        <taxon>Venturia</taxon>
    </lineage>
</organism>
<proteinExistence type="predicted"/>
<gene>
    <name evidence="3" type="ORF">EG328_003129</name>
</gene>
<keyword evidence="1" id="KW-0175">Coiled coil</keyword>
<feature type="compositionally biased region" description="Low complexity" evidence="2">
    <location>
        <begin position="71"/>
        <end position="80"/>
    </location>
</feature>
<feature type="compositionally biased region" description="Low complexity" evidence="2">
    <location>
        <begin position="651"/>
        <end position="661"/>
    </location>
</feature>
<comment type="caution">
    <text evidence="3">The sequence shown here is derived from an EMBL/GenBank/DDBJ whole genome shotgun (WGS) entry which is preliminary data.</text>
</comment>
<feature type="region of interest" description="Disordered" evidence="2">
    <location>
        <begin position="303"/>
        <end position="341"/>
    </location>
</feature>
<name>A0A8H3UTU1_VENIN</name>
<feature type="coiled-coil region" evidence="1">
    <location>
        <begin position="9"/>
        <end position="61"/>
    </location>
</feature>
<dbReference type="EMBL" id="WNWS01000192">
    <property type="protein sequence ID" value="KAE9975553.1"/>
    <property type="molecule type" value="Genomic_DNA"/>
</dbReference>
<feature type="region of interest" description="Disordered" evidence="2">
    <location>
        <begin position="564"/>
        <end position="585"/>
    </location>
</feature>
<feature type="compositionally biased region" description="Basic and acidic residues" evidence="2">
    <location>
        <begin position="318"/>
        <end position="329"/>
    </location>
</feature>
<dbReference type="AlphaFoldDB" id="A0A8H3UTU1"/>
<feature type="compositionally biased region" description="Polar residues" evidence="2">
    <location>
        <begin position="81"/>
        <end position="92"/>
    </location>
</feature>